<accession>A0ABN8YQW3</accession>
<protein>
    <submittedName>
        <fullName evidence="2">Uncharacterized protein</fullName>
    </submittedName>
</protein>
<sequence length="128" mass="13288">MTGSRRRTGSHTGGQGHTLGQGLTGGQERYTAGDHTQEARMATPTLLTAEGSEGTQPGRSAATRRKQPGSERVSRPGPLPGGGSVLSPARAGGPFRGAGRAFSPHLHACVSYLMRFTRAAGLTQHDEP</sequence>
<name>A0ABN8YQW3_RANTA</name>
<dbReference type="EMBL" id="OX459957">
    <property type="protein sequence ID" value="CAI9163957.1"/>
    <property type="molecule type" value="Genomic_DNA"/>
</dbReference>
<evidence type="ECO:0000313" key="3">
    <source>
        <dbReference type="Proteomes" id="UP001176941"/>
    </source>
</evidence>
<feature type="region of interest" description="Disordered" evidence="1">
    <location>
        <begin position="1"/>
        <end position="98"/>
    </location>
</feature>
<reference evidence="2" key="1">
    <citation type="submission" date="2023-04" db="EMBL/GenBank/DDBJ databases">
        <authorList>
            <consortium name="ELIXIR-Norway"/>
        </authorList>
    </citation>
    <scope>NUCLEOTIDE SEQUENCE [LARGE SCALE GENOMIC DNA]</scope>
</reference>
<evidence type="ECO:0000256" key="1">
    <source>
        <dbReference type="SAM" id="MobiDB-lite"/>
    </source>
</evidence>
<dbReference type="Proteomes" id="UP001176941">
    <property type="component" value="Chromosome 21"/>
</dbReference>
<feature type="compositionally biased region" description="Gly residues" evidence="1">
    <location>
        <begin position="11"/>
        <end position="25"/>
    </location>
</feature>
<feature type="compositionally biased region" description="Low complexity" evidence="1">
    <location>
        <begin position="85"/>
        <end position="98"/>
    </location>
</feature>
<keyword evidence="3" id="KW-1185">Reference proteome</keyword>
<gene>
    <name evidence="2" type="ORF">MRATA1EN1_LOCUS12919</name>
</gene>
<organism evidence="2 3">
    <name type="scientific">Rangifer tarandus platyrhynchus</name>
    <name type="common">Svalbard reindeer</name>
    <dbReference type="NCBI Taxonomy" id="3082113"/>
    <lineage>
        <taxon>Eukaryota</taxon>
        <taxon>Metazoa</taxon>
        <taxon>Chordata</taxon>
        <taxon>Craniata</taxon>
        <taxon>Vertebrata</taxon>
        <taxon>Euteleostomi</taxon>
        <taxon>Mammalia</taxon>
        <taxon>Eutheria</taxon>
        <taxon>Laurasiatheria</taxon>
        <taxon>Artiodactyla</taxon>
        <taxon>Ruminantia</taxon>
        <taxon>Pecora</taxon>
        <taxon>Cervidae</taxon>
        <taxon>Odocoileinae</taxon>
        <taxon>Rangifer</taxon>
    </lineage>
</organism>
<evidence type="ECO:0000313" key="2">
    <source>
        <dbReference type="EMBL" id="CAI9163957.1"/>
    </source>
</evidence>
<proteinExistence type="predicted"/>